<evidence type="ECO:0000313" key="1">
    <source>
        <dbReference type="Ensembl" id="ENSNVIP00000007001.1"/>
    </source>
</evidence>
<dbReference type="Ensembl" id="ENSNVIT00000008208.1">
    <property type="protein sequence ID" value="ENSNVIP00000007001.1"/>
    <property type="gene ID" value="ENSNVIG00000005571.1"/>
</dbReference>
<reference evidence="1" key="2">
    <citation type="submission" date="2025-09" db="UniProtKB">
        <authorList>
            <consortium name="Ensembl"/>
        </authorList>
    </citation>
    <scope>IDENTIFICATION</scope>
</reference>
<organism evidence="1 2">
    <name type="scientific">Neovison vison</name>
    <name type="common">American mink</name>
    <name type="synonym">Mustela vison</name>
    <dbReference type="NCBI Taxonomy" id="452646"/>
    <lineage>
        <taxon>Eukaryota</taxon>
        <taxon>Metazoa</taxon>
        <taxon>Chordata</taxon>
        <taxon>Craniata</taxon>
        <taxon>Vertebrata</taxon>
        <taxon>Euteleostomi</taxon>
        <taxon>Mammalia</taxon>
        <taxon>Eutheria</taxon>
        <taxon>Laurasiatheria</taxon>
        <taxon>Carnivora</taxon>
        <taxon>Caniformia</taxon>
        <taxon>Musteloidea</taxon>
        <taxon>Mustelidae</taxon>
        <taxon>Mustelinae</taxon>
        <taxon>Neogale</taxon>
    </lineage>
</organism>
<keyword evidence="2" id="KW-1185">Reference proteome</keyword>
<name>A0A8C7AHC7_NEOVI</name>
<sequence>MCLFNKTLIETTPEKLQKWEKDKFKLGPLSVFTPSVKNNKGLIRSHHMKLSTFPCSNYTLHSLISRVEQGARNVTQASVNIVYTALLNDGDLNCSCPIIFF</sequence>
<proteinExistence type="predicted"/>
<dbReference type="AlphaFoldDB" id="A0A8C7AHC7"/>
<dbReference type="Proteomes" id="UP000694425">
    <property type="component" value="Unplaced"/>
</dbReference>
<accession>A0A8C7AHC7</accession>
<evidence type="ECO:0000313" key="2">
    <source>
        <dbReference type="Proteomes" id="UP000694425"/>
    </source>
</evidence>
<reference evidence="1" key="1">
    <citation type="submission" date="2025-08" db="UniProtKB">
        <authorList>
            <consortium name="Ensembl"/>
        </authorList>
    </citation>
    <scope>IDENTIFICATION</scope>
</reference>
<protein>
    <submittedName>
        <fullName evidence="1">Uncharacterized protein</fullName>
    </submittedName>
</protein>